<name>A0A517TYA7_9BACT</name>
<evidence type="ECO:0000313" key="2">
    <source>
        <dbReference type="EMBL" id="QDT73351.1"/>
    </source>
</evidence>
<evidence type="ECO:0000313" key="3">
    <source>
        <dbReference type="Proteomes" id="UP000317909"/>
    </source>
</evidence>
<accession>A0A517TYA7</accession>
<protein>
    <recommendedName>
        <fullName evidence="1">DUF218 domain-containing protein</fullName>
    </recommendedName>
</protein>
<dbReference type="OrthoDB" id="9782395at2"/>
<dbReference type="PANTHER" id="PTHR30336:SF4">
    <property type="entry name" value="ENVELOPE BIOGENESIS FACTOR ELYC"/>
    <property type="match status" value="1"/>
</dbReference>
<dbReference type="KEGG" id="llh:I41_25400"/>
<dbReference type="AlphaFoldDB" id="A0A517TYA7"/>
<evidence type="ECO:0000259" key="1">
    <source>
        <dbReference type="Pfam" id="PF02698"/>
    </source>
</evidence>
<dbReference type="GO" id="GO:0043164">
    <property type="term" value="P:Gram-negative-bacterium-type cell wall biogenesis"/>
    <property type="evidence" value="ECO:0007669"/>
    <property type="project" value="TreeGrafter"/>
</dbReference>
<dbReference type="Gene3D" id="3.40.50.620">
    <property type="entry name" value="HUPs"/>
    <property type="match status" value="1"/>
</dbReference>
<dbReference type="InterPro" id="IPR051599">
    <property type="entry name" value="Cell_Envelope_Assoc"/>
</dbReference>
<dbReference type="GO" id="GO:0005886">
    <property type="term" value="C:plasma membrane"/>
    <property type="evidence" value="ECO:0007669"/>
    <property type="project" value="TreeGrafter"/>
</dbReference>
<dbReference type="InterPro" id="IPR003848">
    <property type="entry name" value="DUF218"/>
</dbReference>
<organism evidence="2 3">
    <name type="scientific">Lacipirellula limnantheis</name>
    <dbReference type="NCBI Taxonomy" id="2528024"/>
    <lineage>
        <taxon>Bacteria</taxon>
        <taxon>Pseudomonadati</taxon>
        <taxon>Planctomycetota</taxon>
        <taxon>Planctomycetia</taxon>
        <taxon>Pirellulales</taxon>
        <taxon>Lacipirellulaceae</taxon>
        <taxon>Lacipirellula</taxon>
    </lineage>
</organism>
<dbReference type="Proteomes" id="UP000317909">
    <property type="component" value="Chromosome"/>
</dbReference>
<dbReference type="InterPro" id="IPR014729">
    <property type="entry name" value="Rossmann-like_a/b/a_fold"/>
</dbReference>
<dbReference type="Pfam" id="PF02698">
    <property type="entry name" value="DUF218"/>
    <property type="match status" value="1"/>
</dbReference>
<gene>
    <name evidence="2" type="ORF">I41_25400</name>
</gene>
<keyword evidence="3" id="KW-1185">Reference proteome</keyword>
<dbReference type="GO" id="GO:0000270">
    <property type="term" value="P:peptidoglycan metabolic process"/>
    <property type="evidence" value="ECO:0007669"/>
    <property type="project" value="TreeGrafter"/>
</dbReference>
<proteinExistence type="predicted"/>
<dbReference type="PANTHER" id="PTHR30336">
    <property type="entry name" value="INNER MEMBRANE PROTEIN, PROBABLE PERMEASE"/>
    <property type="match status" value="1"/>
</dbReference>
<sequence>MAMTSFLIFIVAAQIQALRGTRRYGYLQALGLVSVISLWAASTPLMGNLMLTCLEGYSKPLLSCPENCDTIVVLAGSILPKVPGEPLEQLGDSSLRRCLEAARLYKQNSRLTIIVSGGRESGSSHAVTLAQLMATFLAECGVKVVDIVQETESTNTLENSTETARLLEASGTDHIVLVTDAAHMRRAARCFERRGIRVTLASCNYQGAWPPESWRWIVPSPSGLLKTQYACHELLGAIWYWFIDSPQSMPDHAIATQ</sequence>
<reference evidence="2 3" key="1">
    <citation type="submission" date="2019-02" db="EMBL/GenBank/DDBJ databases">
        <title>Deep-cultivation of Planctomycetes and their phenomic and genomic characterization uncovers novel biology.</title>
        <authorList>
            <person name="Wiegand S."/>
            <person name="Jogler M."/>
            <person name="Boedeker C."/>
            <person name="Pinto D."/>
            <person name="Vollmers J."/>
            <person name="Rivas-Marin E."/>
            <person name="Kohn T."/>
            <person name="Peeters S.H."/>
            <person name="Heuer A."/>
            <person name="Rast P."/>
            <person name="Oberbeckmann S."/>
            <person name="Bunk B."/>
            <person name="Jeske O."/>
            <person name="Meyerdierks A."/>
            <person name="Storesund J.E."/>
            <person name="Kallscheuer N."/>
            <person name="Luecker S."/>
            <person name="Lage O.M."/>
            <person name="Pohl T."/>
            <person name="Merkel B.J."/>
            <person name="Hornburger P."/>
            <person name="Mueller R.-W."/>
            <person name="Bruemmer F."/>
            <person name="Labrenz M."/>
            <person name="Spormann A.M."/>
            <person name="Op den Camp H."/>
            <person name="Overmann J."/>
            <person name="Amann R."/>
            <person name="Jetten M.S.M."/>
            <person name="Mascher T."/>
            <person name="Medema M.H."/>
            <person name="Devos D.P."/>
            <person name="Kaster A.-K."/>
            <person name="Ovreas L."/>
            <person name="Rohde M."/>
            <person name="Galperin M.Y."/>
            <person name="Jogler C."/>
        </authorList>
    </citation>
    <scope>NUCLEOTIDE SEQUENCE [LARGE SCALE GENOMIC DNA]</scope>
    <source>
        <strain evidence="2 3">I41</strain>
    </source>
</reference>
<feature type="domain" description="DUF218" evidence="1">
    <location>
        <begin position="69"/>
        <end position="236"/>
    </location>
</feature>
<dbReference type="CDD" id="cd06259">
    <property type="entry name" value="YdcF-like"/>
    <property type="match status" value="1"/>
</dbReference>
<dbReference type="EMBL" id="CP036339">
    <property type="protein sequence ID" value="QDT73351.1"/>
    <property type="molecule type" value="Genomic_DNA"/>
</dbReference>